<dbReference type="Proteomes" id="UP000225706">
    <property type="component" value="Unassembled WGS sequence"/>
</dbReference>
<dbReference type="GO" id="GO:0008270">
    <property type="term" value="F:zinc ion binding"/>
    <property type="evidence" value="ECO:0007669"/>
    <property type="project" value="InterPro"/>
</dbReference>
<dbReference type="OrthoDB" id="8051532at2759"/>
<dbReference type="Pfam" id="PF08797">
    <property type="entry name" value="HIRAN"/>
    <property type="match status" value="1"/>
</dbReference>
<sequence>MLYEYLISSSRLSDSSPDCSGIAIQAVHTTGAGTVSWRCVPTKANPADDIFRGLSPTELCKGFCYSSGPKFLYESAELWPENKVEAPSKKDEASEKRKRRWAGASQENEVLFGWKKYSSLTKLRRVTAYVIRKLYSCFVHQTMGEECEVFIKSSVRGYHAYFVDASVTIGEVLACEREHDNAHDKYAIAVKNEDQLLVGHVPRELSKIFSRFLADYGNIEAECIGVRYNKGEGKGLEIPVDYRLTGNSNYLEKLAVHTTGAGTVSWRCVPTKANPADDIFRGLSPTELCKGFCYSSGPKFLYESAELWPENKVEAPSKKDEASEKRKRRWAGASQENEILFGWKKYSSLTKLRRVTAYVM</sequence>
<dbReference type="Gene3D" id="3.30.70.2330">
    <property type="match status" value="1"/>
</dbReference>
<evidence type="ECO:0000313" key="4">
    <source>
        <dbReference type="EMBL" id="PFX33165.1"/>
    </source>
</evidence>
<proteinExistence type="predicted"/>
<evidence type="ECO:0000256" key="1">
    <source>
        <dbReference type="ARBA" id="ARBA00022723"/>
    </source>
</evidence>
<dbReference type="PANTHER" id="PTHR22955:SF65">
    <property type="entry name" value="INTEGRASE CATALYTIC DOMAIN-CONTAINING PROTEIN"/>
    <property type="match status" value="1"/>
</dbReference>
<dbReference type="GO" id="GO:0016818">
    <property type="term" value="F:hydrolase activity, acting on acid anhydrides, in phosphorus-containing anhydrides"/>
    <property type="evidence" value="ECO:0007669"/>
    <property type="project" value="InterPro"/>
</dbReference>
<feature type="domain" description="HIRAN" evidence="3">
    <location>
        <begin position="148"/>
        <end position="248"/>
    </location>
</feature>
<evidence type="ECO:0000313" key="5">
    <source>
        <dbReference type="Proteomes" id="UP000225706"/>
    </source>
</evidence>
<dbReference type="SMART" id="SM00910">
    <property type="entry name" value="HIRAN"/>
    <property type="match status" value="1"/>
</dbReference>
<gene>
    <name evidence="4" type="ORF">AWC38_SpisGene1989</name>
</gene>
<dbReference type="GO" id="GO:0003676">
    <property type="term" value="F:nucleic acid binding"/>
    <property type="evidence" value="ECO:0007669"/>
    <property type="project" value="InterPro"/>
</dbReference>
<evidence type="ECO:0000256" key="2">
    <source>
        <dbReference type="ARBA" id="ARBA00022801"/>
    </source>
</evidence>
<name>A0A2B4SXQ0_STYPI</name>
<dbReference type="AlphaFoldDB" id="A0A2B4SXQ0"/>
<evidence type="ECO:0000259" key="3">
    <source>
        <dbReference type="SMART" id="SM00910"/>
    </source>
</evidence>
<reference evidence="5" key="1">
    <citation type="journal article" date="2017" name="bioRxiv">
        <title>Comparative analysis of the genomes of Stylophora pistillata and Acropora digitifera provides evidence for extensive differences between species of corals.</title>
        <authorList>
            <person name="Voolstra C.R."/>
            <person name="Li Y."/>
            <person name="Liew Y.J."/>
            <person name="Baumgarten S."/>
            <person name="Zoccola D."/>
            <person name="Flot J.-F."/>
            <person name="Tambutte S."/>
            <person name="Allemand D."/>
            <person name="Aranda M."/>
        </authorList>
    </citation>
    <scope>NUCLEOTIDE SEQUENCE [LARGE SCALE GENOMIC DNA]</scope>
</reference>
<keyword evidence="5" id="KW-1185">Reference proteome</keyword>
<keyword evidence="2" id="KW-0378">Hydrolase</keyword>
<accession>A0A2B4SXQ0</accession>
<dbReference type="InterPro" id="IPR014905">
    <property type="entry name" value="HIRAN"/>
</dbReference>
<comment type="caution">
    <text evidence="4">The sequence shown here is derived from an EMBL/GenBank/DDBJ whole genome shotgun (WGS) entry which is preliminary data.</text>
</comment>
<organism evidence="4 5">
    <name type="scientific">Stylophora pistillata</name>
    <name type="common">Smooth cauliflower coral</name>
    <dbReference type="NCBI Taxonomy" id="50429"/>
    <lineage>
        <taxon>Eukaryota</taxon>
        <taxon>Metazoa</taxon>
        <taxon>Cnidaria</taxon>
        <taxon>Anthozoa</taxon>
        <taxon>Hexacorallia</taxon>
        <taxon>Scleractinia</taxon>
        <taxon>Astrocoeniina</taxon>
        <taxon>Pocilloporidae</taxon>
        <taxon>Stylophora</taxon>
    </lineage>
</organism>
<keyword evidence="1" id="KW-0479">Metal-binding</keyword>
<protein>
    <recommendedName>
        <fullName evidence="3">HIRAN domain-containing protein</fullName>
    </recommendedName>
</protein>
<dbReference type="EMBL" id="LSMT01000015">
    <property type="protein sequence ID" value="PFX33165.1"/>
    <property type="molecule type" value="Genomic_DNA"/>
</dbReference>
<dbReference type="PANTHER" id="PTHR22955">
    <property type="entry name" value="RETROTRANSPOSON"/>
    <property type="match status" value="1"/>
</dbReference>